<evidence type="ECO:0000313" key="2">
    <source>
        <dbReference type="EMBL" id="PFX32584.1"/>
    </source>
</evidence>
<feature type="compositionally biased region" description="Low complexity" evidence="1">
    <location>
        <begin position="239"/>
        <end position="251"/>
    </location>
</feature>
<accession>A0A2B4SPH7</accession>
<dbReference type="Proteomes" id="UP000225706">
    <property type="component" value="Unassembled WGS sequence"/>
</dbReference>
<evidence type="ECO:0000313" key="3">
    <source>
        <dbReference type="Proteomes" id="UP000225706"/>
    </source>
</evidence>
<proteinExistence type="predicted"/>
<feature type="region of interest" description="Disordered" evidence="1">
    <location>
        <begin position="218"/>
        <end position="251"/>
    </location>
</feature>
<gene>
    <name evidence="2" type="ORF">AWC38_SpisGene2599</name>
</gene>
<dbReference type="OrthoDB" id="5984727at2759"/>
<dbReference type="PANTHER" id="PTHR33309:SF1">
    <property type="entry name" value="MYB_SANT-LIKE DNA-BINDING DOMAIN-CONTAINING PROTEIN"/>
    <property type="match status" value="1"/>
</dbReference>
<evidence type="ECO:0000256" key="1">
    <source>
        <dbReference type="SAM" id="MobiDB-lite"/>
    </source>
</evidence>
<reference evidence="3" key="1">
    <citation type="journal article" date="2017" name="bioRxiv">
        <title>Comparative analysis of the genomes of Stylophora pistillata and Acropora digitifera provides evidence for extensive differences between species of corals.</title>
        <authorList>
            <person name="Voolstra C.R."/>
            <person name="Li Y."/>
            <person name="Liew Y.J."/>
            <person name="Baumgarten S."/>
            <person name="Zoccola D."/>
            <person name="Flot J.-F."/>
            <person name="Tambutte S."/>
            <person name="Allemand D."/>
            <person name="Aranda M."/>
        </authorList>
    </citation>
    <scope>NUCLEOTIDE SEQUENCE [LARGE SCALE GENOMIC DNA]</scope>
</reference>
<protein>
    <submittedName>
        <fullName evidence="2">Uncharacterized protein</fullName>
    </submittedName>
</protein>
<feature type="region of interest" description="Disordered" evidence="1">
    <location>
        <begin position="115"/>
        <end position="168"/>
    </location>
</feature>
<organism evidence="2 3">
    <name type="scientific">Stylophora pistillata</name>
    <name type="common">Smooth cauliflower coral</name>
    <dbReference type="NCBI Taxonomy" id="50429"/>
    <lineage>
        <taxon>Eukaryota</taxon>
        <taxon>Metazoa</taxon>
        <taxon>Cnidaria</taxon>
        <taxon>Anthozoa</taxon>
        <taxon>Hexacorallia</taxon>
        <taxon>Scleractinia</taxon>
        <taxon>Astrocoeniina</taxon>
        <taxon>Pocilloporidae</taxon>
        <taxon>Stylophora</taxon>
    </lineage>
</organism>
<dbReference type="PANTHER" id="PTHR33309">
    <property type="entry name" value="KERATIN, ULTRA HIGH-SULFUR MATRIX PROTEIN-LIKE"/>
    <property type="match status" value="1"/>
</dbReference>
<feature type="compositionally biased region" description="Basic and acidic residues" evidence="1">
    <location>
        <begin position="131"/>
        <end position="162"/>
    </location>
</feature>
<comment type="caution">
    <text evidence="2">The sequence shown here is derived from an EMBL/GenBank/DDBJ whole genome shotgun (WGS) entry which is preliminary data.</text>
</comment>
<dbReference type="EMBL" id="LSMT01000021">
    <property type="protein sequence ID" value="PFX32584.1"/>
    <property type="molecule type" value="Genomic_DNA"/>
</dbReference>
<sequence length="275" mass="32031">MATEMDATSTTPSPRSVMQWKPEHDAIFLREVLGSDLYSTCKGSSERGKIWSKIAEKLNEVSSCKFIGAPKSLRDRLKLLLQKYKQKIKSEEIASGIDPEMTEIDVMLEEICEKEEVAEEEDETKKKKVKAEKESAQKMRLKAMEKLSESQKRKDSNEDARPKKSRKSIANAVGYLQEMSKQEIALRKEEIELKKQEEGRIAHLSEQQLKMQQDMLQMIQQQRQNQQRQQQEQHRQQERLQQQQLQTMQSILTQQQQQSQAILALFEKFASKKDS</sequence>
<keyword evidence="3" id="KW-1185">Reference proteome</keyword>
<feature type="compositionally biased region" description="Low complexity" evidence="1">
    <location>
        <begin position="218"/>
        <end position="230"/>
    </location>
</feature>
<name>A0A2B4SPH7_STYPI</name>
<dbReference type="AlphaFoldDB" id="A0A2B4SPH7"/>